<sequence>MEKGAKKAVNLGRLYQGPFQIEQDDGWYTIYTTTPSSKPVRNPGQGLIAYAWEENGPSLKARLGQETIEEHVEKLAKLPYVDVLYIRCDWRDVQSRPGQLDLHPIWEATFDAAERHGLRVAFRIQLSSPNIQPARLAMPDFLRDQVPLVNIGRFNDQDFDYFEPRYDHPAFQAAFSELNELLAERFDGNPIIEFVDLMMYGFWGEGHTNDLKNPFPDYTMAEHTFMSMSRQQIERWKHTPLAVNTQPDISHTGNRTVREYAMNEDCWVRTDSIIIEEPEQIEVIAGRAAWTAAVIEDGYYRHFKQEKLKFDSGNVDVIASSMLHALDIGGNYWGLWTEAEAIASYHERYPDGIETLQRRLGYRIRPSWVWQRKRQGTDELVIALANDGVSGVPGTLWLEAASSEGKEKVRGKLDKGCPLPGKVSLASIILPPSWRDQEIRLSIELEVKPGQSKQVSWACAQKVNEDGSLSIQLKAHEDADWRCGV</sequence>
<comment type="caution">
    <text evidence="1">The sequence shown here is derived from an EMBL/GenBank/DDBJ whole genome shotgun (WGS) entry which is preliminary data.</text>
</comment>
<dbReference type="InterPro" id="IPR017853">
    <property type="entry name" value="GH"/>
</dbReference>
<evidence type="ECO:0000313" key="2">
    <source>
        <dbReference type="Proteomes" id="UP000673394"/>
    </source>
</evidence>
<dbReference type="Proteomes" id="UP000673394">
    <property type="component" value="Unassembled WGS sequence"/>
</dbReference>
<dbReference type="EMBL" id="JAGKSP010000005">
    <property type="protein sequence ID" value="MBP3963971.1"/>
    <property type="molecule type" value="Genomic_DNA"/>
</dbReference>
<name>A0ABS5CDA5_9BACL</name>
<gene>
    <name evidence="1" type="ORF">I8J30_14740</name>
</gene>
<evidence type="ECO:0008006" key="3">
    <source>
        <dbReference type="Google" id="ProtNLM"/>
    </source>
</evidence>
<protein>
    <recommendedName>
        <fullName evidence="3">DUF4832 domain-containing protein</fullName>
    </recommendedName>
</protein>
<dbReference type="SUPFAM" id="SSF51445">
    <property type="entry name" value="(Trans)glycosidases"/>
    <property type="match status" value="1"/>
</dbReference>
<keyword evidence="2" id="KW-1185">Reference proteome</keyword>
<proteinExistence type="predicted"/>
<reference evidence="1 2" key="1">
    <citation type="submission" date="2021-04" db="EMBL/GenBank/DDBJ databases">
        <title>Paenibacillus sp. DLE-14 whole genome sequence.</title>
        <authorList>
            <person name="Ham Y.J."/>
        </authorList>
    </citation>
    <scope>NUCLEOTIDE SEQUENCE [LARGE SCALE GENOMIC DNA]</scope>
    <source>
        <strain evidence="1 2">DLE-14</strain>
    </source>
</reference>
<accession>A0ABS5CDA5</accession>
<dbReference type="Gene3D" id="3.20.20.80">
    <property type="entry name" value="Glycosidases"/>
    <property type="match status" value="1"/>
</dbReference>
<evidence type="ECO:0000313" key="1">
    <source>
        <dbReference type="EMBL" id="MBP3963971.1"/>
    </source>
</evidence>
<organism evidence="1 2">
    <name type="scientific">Paenibacillus lignilyticus</name>
    <dbReference type="NCBI Taxonomy" id="1172615"/>
    <lineage>
        <taxon>Bacteria</taxon>
        <taxon>Bacillati</taxon>
        <taxon>Bacillota</taxon>
        <taxon>Bacilli</taxon>
        <taxon>Bacillales</taxon>
        <taxon>Paenibacillaceae</taxon>
        <taxon>Paenibacillus</taxon>
    </lineage>
</organism>
<dbReference type="RefSeq" id="WP_210658875.1">
    <property type="nucleotide sequence ID" value="NZ_JAGKSP010000005.1"/>
</dbReference>